<dbReference type="Pfam" id="PF01408">
    <property type="entry name" value="GFO_IDH_MocA"/>
    <property type="match status" value="1"/>
</dbReference>
<protein>
    <submittedName>
        <fullName evidence="3">Putative dehydrogenase</fullName>
    </submittedName>
</protein>
<dbReference type="EMBL" id="JACHHJ010000002">
    <property type="protein sequence ID" value="MBB6450027.1"/>
    <property type="molecule type" value="Genomic_DNA"/>
</dbReference>
<dbReference type="InterPro" id="IPR036291">
    <property type="entry name" value="NAD(P)-bd_dom_sf"/>
</dbReference>
<reference evidence="3 4" key="1">
    <citation type="submission" date="2020-08" db="EMBL/GenBank/DDBJ databases">
        <title>Genomic Encyclopedia of Type Strains, Phase IV (KMG-IV): sequencing the most valuable type-strain genomes for metagenomic binning, comparative biology and taxonomic classification.</title>
        <authorList>
            <person name="Goeker M."/>
        </authorList>
    </citation>
    <scope>NUCLEOTIDE SEQUENCE [LARGE SCALE GENOMIC DNA]</scope>
    <source>
        <strain evidence="3 4">DSM 21769</strain>
    </source>
</reference>
<comment type="caution">
    <text evidence="3">The sequence shown here is derived from an EMBL/GenBank/DDBJ whole genome shotgun (WGS) entry which is preliminary data.</text>
</comment>
<gene>
    <name evidence="3" type="ORF">HNR44_002005</name>
</gene>
<evidence type="ECO:0000259" key="1">
    <source>
        <dbReference type="Pfam" id="PF01408"/>
    </source>
</evidence>
<dbReference type="RefSeq" id="WP_184403950.1">
    <property type="nucleotide sequence ID" value="NZ_JACHHJ010000002.1"/>
</dbReference>
<dbReference type="InterPro" id="IPR055170">
    <property type="entry name" value="GFO_IDH_MocA-like_dom"/>
</dbReference>
<dbReference type="InterPro" id="IPR052515">
    <property type="entry name" value="Gfo/Idh/MocA_Oxidoreductase"/>
</dbReference>
<name>A0A841PME4_9BACL</name>
<dbReference type="InterPro" id="IPR000683">
    <property type="entry name" value="Gfo/Idh/MocA-like_OxRdtase_N"/>
</dbReference>
<evidence type="ECO:0000259" key="2">
    <source>
        <dbReference type="Pfam" id="PF22725"/>
    </source>
</evidence>
<feature type="domain" description="Gfo/Idh/MocA-like oxidoreductase N-terminal" evidence="1">
    <location>
        <begin position="5"/>
        <end position="123"/>
    </location>
</feature>
<dbReference type="SUPFAM" id="SSF55347">
    <property type="entry name" value="Glyceraldehyde-3-phosphate dehydrogenase-like, C-terminal domain"/>
    <property type="match status" value="1"/>
</dbReference>
<keyword evidence="4" id="KW-1185">Reference proteome</keyword>
<dbReference type="Proteomes" id="UP000568839">
    <property type="component" value="Unassembled WGS sequence"/>
</dbReference>
<feature type="domain" description="GFO/IDH/MocA-like oxidoreductase" evidence="2">
    <location>
        <begin position="132"/>
        <end position="269"/>
    </location>
</feature>
<dbReference type="GO" id="GO:0000166">
    <property type="term" value="F:nucleotide binding"/>
    <property type="evidence" value="ECO:0007669"/>
    <property type="project" value="InterPro"/>
</dbReference>
<proteinExistence type="predicted"/>
<evidence type="ECO:0000313" key="4">
    <source>
        <dbReference type="Proteomes" id="UP000568839"/>
    </source>
</evidence>
<dbReference type="AlphaFoldDB" id="A0A841PME4"/>
<sequence length="346" mass="38833">MVKLKMGFIGVGGIAQDRHLPTFQIFADRVEFVAVCDTQENVMKAVAERFQIPHAFTDYQELLPFVDAVVICTPNKFHKEIAVDALEAGVHVLCEKPMAISYDDGKEMIEAAKENGKTLMVAHHYRFMKDVQGAKRLLQQKEIGDPLVIRVQALRRRKVPGWGVFTNKELQGGGSLIDYGSHLLDIALWLLDHPNPVEVIGTAYNRVSTGAEQVNEWGSFDASRFEVDDHVTAYIRFSWDISLLFETSWAANISEDKQVLEISGSEGGLSLFPLQMNHARNGMLINSYASWIEGEEEESLSQAEHFIDLCTFPETKPLVTLENALMTNQLIDAIYKSSETKQSVKL</sequence>
<dbReference type="PANTHER" id="PTHR43249:SF1">
    <property type="entry name" value="D-GLUCOSIDE 3-DEHYDROGENASE"/>
    <property type="match status" value="1"/>
</dbReference>
<organism evidence="3 4">
    <name type="scientific">Geomicrobium halophilum</name>
    <dbReference type="NCBI Taxonomy" id="549000"/>
    <lineage>
        <taxon>Bacteria</taxon>
        <taxon>Bacillati</taxon>
        <taxon>Bacillota</taxon>
        <taxon>Bacilli</taxon>
        <taxon>Bacillales</taxon>
        <taxon>Geomicrobium</taxon>
    </lineage>
</organism>
<dbReference type="SUPFAM" id="SSF51735">
    <property type="entry name" value="NAD(P)-binding Rossmann-fold domains"/>
    <property type="match status" value="1"/>
</dbReference>
<dbReference type="Gene3D" id="3.30.360.10">
    <property type="entry name" value="Dihydrodipicolinate Reductase, domain 2"/>
    <property type="match status" value="1"/>
</dbReference>
<dbReference type="Pfam" id="PF22725">
    <property type="entry name" value="GFO_IDH_MocA_C3"/>
    <property type="match status" value="1"/>
</dbReference>
<dbReference type="Gene3D" id="3.40.50.720">
    <property type="entry name" value="NAD(P)-binding Rossmann-like Domain"/>
    <property type="match status" value="1"/>
</dbReference>
<dbReference type="PANTHER" id="PTHR43249">
    <property type="entry name" value="UDP-N-ACETYL-2-AMINO-2-DEOXY-D-GLUCURONATE OXIDASE"/>
    <property type="match status" value="1"/>
</dbReference>
<evidence type="ECO:0000313" key="3">
    <source>
        <dbReference type="EMBL" id="MBB6450027.1"/>
    </source>
</evidence>
<accession>A0A841PME4</accession>